<gene>
    <name evidence="12" type="primary">thrB</name>
    <name evidence="15" type="ORF">SAMN06264868_10238</name>
</gene>
<dbReference type="InterPro" id="IPR006203">
    <property type="entry name" value="GHMP_knse_ATP-bd_CS"/>
</dbReference>
<comment type="caution">
    <text evidence="15">The sequence shown here is derived from an EMBL/GenBank/DDBJ whole genome shotgun (WGS) entry which is preliminary data.</text>
</comment>
<dbReference type="Proteomes" id="UP001157947">
    <property type="component" value="Unassembled WGS sequence"/>
</dbReference>
<evidence type="ECO:0000313" key="15">
    <source>
        <dbReference type="EMBL" id="SMP02036.1"/>
    </source>
</evidence>
<dbReference type="PANTHER" id="PTHR20861">
    <property type="entry name" value="HOMOSERINE/4-DIPHOSPHOCYTIDYL-2-C-METHYL-D-ERYTHRITOL KINASE"/>
    <property type="match status" value="1"/>
</dbReference>
<reference evidence="15" key="1">
    <citation type="submission" date="2017-05" db="EMBL/GenBank/DDBJ databases">
        <authorList>
            <person name="Varghese N."/>
            <person name="Submissions S."/>
        </authorList>
    </citation>
    <scope>NUCLEOTIDE SEQUENCE</scope>
    <source>
        <strain evidence="15">DSM 18763</strain>
    </source>
</reference>
<keyword evidence="7 12" id="KW-0791">Threonine biosynthesis</keyword>
<comment type="catalytic activity">
    <reaction evidence="11 12">
        <text>L-homoserine + ATP = O-phospho-L-homoserine + ADP + H(+)</text>
        <dbReference type="Rhea" id="RHEA:13985"/>
        <dbReference type="ChEBI" id="CHEBI:15378"/>
        <dbReference type="ChEBI" id="CHEBI:30616"/>
        <dbReference type="ChEBI" id="CHEBI:57476"/>
        <dbReference type="ChEBI" id="CHEBI:57590"/>
        <dbReference type="ChEBI" id="CHEBI:456216"/>
        <dbReference type="EC" id="2.7.1.39"/>
    </reaction>
</comment>
<keyword evidence="12" id="KW-0963">Cytoplasm</keyword>
<keyword evidence="6 12" id="KW-0808">Transferase</keyword>
<dbReference type="InterPro" id="IPR000870">
    <property type="entry name" value="Homoserine_kinase"/>
</dbReference>
<name>A0AA45WJ30_9AQUI</name>
<keyword evidence="8 12" id="KW-0547">Nucleotide-binding</keyword>
<evidence type="ECO:0000256" key="6">
    <source>
        <dbReference type="ARBA" id="ARBA00022679"/>
    </source>
</evidence>
<dbReference type="RefSeq" id="WP_265133477.1">
    <property type="nucleotide sequence ID" value="NZ_FXTX01000002.1"/>
</dbReference>
<dbReference type="GO" id="GO:0005737">
    <property type="term" value="C:cytoplasm"/>
    <property type="evidence" value="ECO:0007669"/>
    <property type="project" value="UniProtKB-SubCell"/>
</dbReference>
<evidence type="ECO:0000259" key="13">
    <source>
        <dbReference type="Pfam" id="PF00288"/>
    </source>
</evidence>
<dbReference type="PROSITE" id="PS00627">
    <property type="entry name" value="GHMP_KINASES_ATP"/>
    <property type="match status" value="1"/>
</dbReference>
<evidence type="ECO:0000256" key="8">
    <source>
        <dbReference type="ARBA" id="ARBA00022741"/>
    </source>
</evidence>
<accession>A0AA45WJ30</accession>
<dbReference type="GO" id="GO:0005524">
    <property type="term" value="F:ATP binding"/>
    <property type="evidence" value="ECO:0007669"/>
    <property type="project" value="UniProtKB-UniRule"/>
</dbReference>
<dbReference type="InterPro" id="IPR014721">
    <property type="entry name" value="Ribsml_uS5_D2-typ_fold_subgr"/>
</dbReference>
<evidence type="ECO:0000256" key="5">
    <source>
        <dbReference type="ARBA" id="ARBA00022605"/>
    </source>
</evidence>
<dbReference type="PANTHER" id="PTHR20861:SF1">
    <property type="entry name" value="HOMOSERINE KINASE"/>
    <property type="match status" value="1"/>
</dbReference>
<dbReference type="PIRSF" id="PIRSF000676">
    <property type="entry name" value="Homoser_kin"/>
    <property type="match status" value="1"/>
</dbReference>
<evidence type="ECO:0000313" key="16">
    <source>
        <dbReference type="Proteomes" id="UP001157947"/>
    </source>
</evidence>
<protein>
    <recommendedName>
        <fullName evidence="4 12">Homoserine kinase</fullName>
        <shortName evidence="12">HK</shortName>
        <shortName evidence="12">HSK</shortName>
        <ecNumber evidence="3 12">2.7.1.39</ecNumber>
    </recommendedName>
</protein>
<dbReference type="InterPro" id="IPR020568">
    <property type="entry name" value="Ribosomal_Su5_D2-typ_SF"/>
</dbReference>
<dbReference type="Gene3D" id="3.30.230.10">
    <property type="match status" value="1"/>
</dbReference>
<evidence type="ECO:0000256" key="9">
    <source>
        <dbReference type="ARBA" id="ARBA00022777"/>
    </source>
</evidence>
<evidence type="ECO:0000256" key="12">
    <source>
        <dbReference type="HAMAP-Rule" id="MF_00384"/>
    </source>
</evidence>
<dbReference type="Pfam" id="PF08544">
    <property type="entry name" value="GHMP_kinases_C"/>
    <property type="match status" value="1"/>
</dbReference>
<organism evidence="15 16">
    <name type="scientific">Venenivibrio stagnispumantis</name>
    <dbReference type="NCBI Taxonomy" id="407998"/>
    <lineage>
        <taxon>Bacteria</taxon>
        <taxon>Pseudomonadati</taxon>
        <taxon>Aquificota</taxon>
        <taxon>Aquificia</taxon>
        <taxon>Aquificales</taxon>
        <taxon>Hydrogenothermaceae</taxon>
        <taxon>Venenivibrio</taxon>
    </lineage>
</organism>
<evidence type="ECO:0000256" key="2">
    <source>
        <dbReference type="ARBA" id="ARBA00007370"/>
    </source>
</evidence>
<dbReference type="HAMAP" id="MF_00384">
    <property type="entry name" value="Homoser_kinase"/>
    <property type="match status" value="1"/>
</dbReference>
<dbReference type="NCBIfam" id="TIGR00191">
    <property type="entry name" value="thrB"/>
    <property type="match status" value="1"/>
</dbReference>
<comment type="similarity">
    <text evidence="2 12">Belongs to the GHMP kinase family. Homoserine kinase subfamily.</text>
</comment>
<keyword evidence="10 12" id="KW-0067">ATP-binding</keyword>
<sequence length="300" mass="33699">MGKVIKVRVPATSANLGAGFDTFGIALDLYNEFIVEEAEGVYIESYPENKFLQNPENNLYIQVVKTLCEAEGKKFKGAKLKQINNVPVARGLGSSATAIVAGIVTAFYVHKKELTDEEFFKWAYRFEPHPDNLLPAWKGGFITALKTEEKTYYQKIDFPEDLKFIVAIPDFELSTEKARSVLPKEIPLKDGIFNLQRASLFLTSIINKNYEFLKVAMEDRFHQPYRKSFIPNFDKVIQYAYQAGALGVSLSGAGSSMVALSDKNFEEIGKSMVKAFEEAGINAEYKILNVDKKGTKIEEI</sequence>
<dbReference type="Pfam" id="PF00288">
    <property type="entry name" value="GHMP_kinases_N"/>
    <property type="match status" value="1"/>
</dbReference>
<keyword evidence="9 12" id="KW-0418">Kinase</keyword>
<dbReference type="AlphaFoldDB" id="A0AA45WJ30"/>
<feature type="domain" description="GHMP kinase C-terminal" evidence="14">
    <location>
        <begin position="214"/>
        <end position="264"/>
    </location>
</feature>
<dbReference type="PRINTS" id="PR00958">
    <property type="entry name" value="HOMSERKINASE"/>
</dbReference>
<evidence type="ECO:0000259" key="14">
    <source>
        <dbReference type="Pfam" id="PF08544"/>
    </source>
</evidence>
<dbReference type="InterPro" id="IPR036554">
    <property type="entry name" value="GHMP_kinase_C_sf"/>
</dbReference>
<dbReference type="InterPro" id="IPR006204">
    <property type="entry name" value="GHMP_kinase_N_dom"/>
</dbReference>
<evidence type="ECO:0000256" key="11">
    <source>
        <dbReference type="ARBA" id="ARBA00049375"/>
    </source>
</evidence>
<feature type="domain" description="GHMP kinase N-terminal" evidence="13">
    <location>
        <begin position="58"/>
        <end position="140"/>
    </location>
</feature>
<proteinExistence type="inferred from homology"/>
<evidence type="ECO:0000256" key="3">
    <source>
        <dbReference type="ARBA" id="ARBA00012078"/>
    </source>
</evidence>
<evidence type="ECO:0000256" key="1">
    <source>
        <dbReference type="ARBA" id="ARBA00005015"/>
    </source>
</evidence>
<feature type="binding site" evidence="12">
    <location>
        <begin position="87"/>
        <end position="97"/>
    </location>
    <ligand>
        <name>ATP</name>
        <dbReference type="ChEBI" id="CHEBI:30616"/>
    </ligand>
</feature>
<dbReference type="EC" id="2.7.1.39" evidence="3 12"/>
<dbReference type="EMBL" id="FXTX01000002">
    <property type="protein sequence ID" value="SMP02036.1"/>
    <property type="molecule type" value="Genomic_DNA"/>
</dbReference>
<dbReference type="Gene3D" id="3.30.70.890">
    <property type="entry name" value="GHMP kinase, C-terminal domain"/>
    <property type="match status" value="1"/>
</dbReference>
<keyword evidence="16" id="KW-1185">Reference proteome</keyword>
<evidence type="ECO:0000256" key="10">
    <source>
        <dbReference type="ARBA" id="ARBA00022840"/>
    </source>
</evidence>
<comment type="pathway">
    <text evidence="1 12">Amino-acid biosynthesis; L-threonine biosynthesis; L-threonine from L-aspartate: step 4/5.</text>
</comment>
<dbReference type="GO" id="GO:0009088">
    <property type="term" value="P:threonine biosynthetic process"/>
    <property type="evidence" value="ECO:0007669"/>
    <property type="project" value="UniProtKB-UniRule"/>
</dbReference>
<dbReference type="SUPFAM" id="SSF54211">
    <property type="entry name" value="Ribosomal protein S5 domain 2-like"/>
    <property type="match status" value="1"/>
</dbReference>
<dbReference type="GO" id="GO:0004413">
    <property type="term" value="F:homoserine kinase activity"/>
    <property type="evidence" value="ECO:0007669"/>
    <property type="project" value="UniProtKB-UniRule"/>
</dbReference>
<keyword evidence="5 12" id="KW-0028">Amino-acid biosynthesis</keyword>
<dbReference type="SUPFAM" id="SSF55060">
    <property type="entry name" value="GHMP Kinase, C-terminal domain"/>
    <property type="match status" value="1"/>
</dbReference>
<comment type="function">
    <text evidence="12">Catalyzes the ATP-dependent phosphorylation of L-homoserine to L-homoserine phosphate.</text>
</comment>
<comment type="subcellular location">
    <subcellularLocation>
        <location evidence="12">Cytoplasm</location>
    </subcellularLocation>
</comment>
<dbReference type="NCBIfam" id="NF002288">
    <property type="entry name" value="PRK01212.1-4"/>
    <property type="match status" value="1"/>
</dbReference>
<evidence type="ECO:0000256" key="7">
    <source>
        <dbReference type="ARBA" id="ARBA00022697"/>
    </source>
</evidence>
<evidence type="ECO:0000256" key="4">
    <source>
        <dbReference type="ARBA" id="ARBA00017858"/>
    </source>
</evidence>
<dbReference type="InterPro" id="IPR013750">
    <property type="entry name" value="GHMP_kinase_C_dom"/>
</dbReference>